<organism evidence="1 2">
    <name type="scientific">Rhodonia placenta</name>
    <dbReference type="NCBI Taxonomy" id="104341"/>
    <lineage>
        <taxon>Eukaryota</taxon>
        <taxon>Fungi</taxon>
        <taxon>Dikarya</taxon>
        <taxon>Basidiomycota</taxon>
        <taxon>Agaricomycotina</taxon>
        <taxon>Agaricomycetes</taxon>
        <taxon>Polyporales</taxon>
        <taxon>Adustoporiaceae</taxon>
        <taxon>Rhodonia</taxon>
    </lineage>
</organism>
<accession>A0A8H7PAB4</accession>
<reference evidence="1" key="1">
    <citation type="submission" date="2020-11" db="EMBL/GenBank/DDBJ databases">
        <authorList>
            <person name="Koelle M."/>
            <person name="Horta M.A.C."/>
            <person name="Nowrousian M."/>
            <person name="Ohm R.A."/>
            <person name="Benz P."/>
            <person name="Pilgard A."/>
        </authorList>
    </citation>
    <scope>NUCLEOTIDE SEQUENCE</scope>
    <source>
        <strain evidence="1">FPRL280</strain>
    </source>
</reference>
<comment type="caution">
    <text evidence="1">The sequence shown here is derived from an EMBL/GenBank/DDBJ whole genome shotgun (WGS) entry which is preliminary data.</text>
</comment>
<sequence>MSLHSPILGPVGVHPRPTLARPARFSDRLRTSAPPRRRCTRDPPDHARWSLVHASPFSGRITAPPVPERAMRDGGWPYRIVLPSCVLLSQDPRGSASCVGARHIANSQWISLGGYLAIDALGRADLGTAQHLAR</sequence>
<gene>
    <name evidence="1" type="ORF">IEO21_01117</name>
</gene>
<evidence type="ECO:0000313" key="1">
    <source>
        <dbReference type="EMBL" id="KAF9820890.1"/>
    </source>
</evidence>
<proteinExistence type="predicted"/>
<dbReference type="AlphaFoldDB" id="A0A8H7PAB4"/>
<dbReference type="Proteomes" id="UP000639403">
    <property type="component" value="Unassembled WGS sequence"/>
</dbReference>
<reference evidence="1" key="2">
    <citation type="journal article" name="Front. Microbiol.">
        <title>Degradative Capacity of Two Strains of Rhodonia placenta: From Phenotype to Genotype.</title>
        <authorList>
            <person name="Kolle M."/>
            <person name="Horta M.A.C."/>
            <person name="Nowrousian M."/>
            <person name="Ohm R.A."/>
            <person name="Benz J.P."/>
            <person name="Pilgard A."/>
        </authorList>
    </citation>
    <scope>NUCLEOTIDE SEQUENCE</scope>
    <source>
        <strain evidence="1">FPRL280</strain>
    </source>
</reference>
<name>A0A8H7PAB4_9APHY</name>
<dbReference type="EMBL" id="JADOXO010000007">
    <property type="protein sequence ID" value="KAF9820890.1"/>
    <property type="molecule type" value="Genomic_DNA"/>
</dbReference>
<evidence type="ECO:0000313" key="2">
    <source>
        <dbReference type="Proteomes" id="UP000639403"/>
    </source>
</evidence>
<protein>
    <submittedName>
        <fullName evidence="1">Uncharacterized protein</fullName>
    </submittedName>
</protein>